<protein>
    <submittedName>
        <fullName evidence="1">Uncharacterized protein</fullName>
    </submittedName>
</protein>
<dbReference type="EMBL" id="GBXM01070193">
    <property type="protein sequence ID" value="JAH38384.1"/>
    <property type="molecule type" value="Transcribed_RNA"/>
</dbReference>
<evidence type="ECO:0000313" key="1">
    <source>
        <dbReference type="EMBL" id="JAH38384.1"/>
    </source>
</evidence>
<organism evidence="1">
    <name type="scientific">Anguilla anguilla</name>
    <name type="common">European freshwater eel</name>
    <name type="synonym">Muraena anguilla</name>
    <dbReference type="NCBI Taxonomy" id="7936"/>
    <lineage>
        <taxon>Eukaryota</taxon>
        <taxon>Metazoa</taxon>
        <taxon>Chordata</taxon>
        <taxon>Craniata</taxon>
        <taxon>Vertebrata</taxon>
        <taxon>Euteleostomi</taxon>
        <taxon>Actinopterygii</taxon>
        <taxon>Neopterygii</taxon>
        <taxon>Teleostei</taxon>
        <taxon>Anguilliformes</taxon>
        <taxon>Anguillidae</taxon>
        <taxon>Anguilla</taxon>
    </lineage>
</organism>
<name>A0A0E9SAG6_ANGAN</name>
<accession>A0A0E9SAG6</accession>
<dbReference type="AlphaFoldDB" id="A0A0E9SAG6"/>
<reference evidence="1" key="1">
    <citation type="submission" date="2014-11" db="EMBL/GenBank/DDBJ databases">
        <authorList>
            <person name="Amaro Gonzalez C."/>
        </authorList>
    </citation>
    <scope>NUCLEOTIDE SEQUENCE</scope>
</reference>
<reference evidence="1" key="2">
    <citation type="journal article" date="2015" name="Fish Shellfish Immunol.">
        <title>Early steps in the European eel (Anguilla anguilla)-Vibrio vulnificus interaction in the gills: Role of the RtxA13 toxin.</title>
        <authorList>
            <person name="Callol A."/>
            <person name="Pajuelo D."/>
            <person name="Ebbesson L."/>
            <person name="Teles M."/>
            <person name="MacKenzie S."/>
            <person name="Amaro C."/>
        </authorList>
    </citation>
    <scope>NUCLEOTIDE SEQUENCE</scope>
</reference>
<sequence length="45" mass="5023">MSSNNIKFSVTVHLCKFGLSWCSPEEAESVINLPICHIAVFVQEN</sequence>
<proteinExistence type="predicted"/>